<dbReference type="PANTHER" id="PTHR17573">
    <property type="entry name" value="UROPLAKIN II"/>
    <property type="match status" value="1"/>
</dbReference>
<feature type="transmembrane region" description="Helical" evidence="1">
    <location>
        <begin position="143"/>
        <end position="167"/>
    </location>
</feature>
<dbReference type="AlphaFoldDB" id="A0A8T2INQ2"/>
<dbReference type="Proteomes" id="UP000812440">
    <property type="component" value="Chromosome 7"/>
</dbReference>
<evidence type="ECO:0000256" key="2">
    <source>
        <dbReference type="SAM" id="SignalP"/>
    </source>
</evidence>
<dbReference type="PANTHER" id="PTHR17573:SF0">
    <property type="entry name" value="UROPLAKIN-2"/>
    <property type="match status" value="1"/>
</dbReference>
<comment type="caution">
    <text evidence="3">The sequence shown here is derived from an EMBL/GenBank/DDBJ whole genome shotgun (WGS) entry which is preliminary data.</text>
</comment>
<evidence type="ECO:0000313" key="4">
    <source>
        <dbReference type="Proteomes" id="UP000812440"/>
    </source>
</evidence>
<accession>A0A8T2INQ2</accession>
<evidence type="ECO:0000256" key="1">
    <source>
        <dbReference type="SAM" id="Phobius"/>
    </source>
</evidence>
<dbReference type="InterPro" id="IPR009952">
    <property type="entry name" value="Uroplakin-2"/>
</dbReference>
<proteinExistence type="predicted"/>
<dbReference type="Pfam" id="PF07353">
    <property type="entry name" value="Uroplakin_II"/>
    <property type="match status" value="1"/>
</dbReference>
<dbReference type="EMBL" id="JAACNH010000008">
    <property type="protein sequence ID" value="KAG8434595.1"/>
    <property type="molecule type" value="Genomic_DNA"/>
</dbReference>
<evidence type="ECO:0008006" key="5">
    <source>
        <dbReference type="Google" id="ProtNLM"/>
    </source>
</evidence>
<protein>
    <recommendedName>
        <fullName evidence="5">Uroplakin-2</fullName>
    </recommendedName>
</protein>
<keyword evidence="1" id="KW-1133">Transmembrane helix</keyword>
<reference evidence="3" key="1">
    <citation type="thesis" date="2020" institute="ProQuest LLC" country="789 East Eisenhower Parkway, Ann Arbor, MI, USA">
        <title>Comparative Genomics and Chromosome Evolution.</title>
        <authorList>
            <person name="Mudd A.B."/>
        </authorList>
    </citation>
    <scope>NUCLEOTIDE SEQUENCE</scope>
    <source>
        <strain evidence="3">Female2</strain>
        <tissue evidence="3">Blood</tissue>
    </source>
</reference>
<dbReference type="OrthoDB" id="9947134at2759"/>
<name>A0A8T2INQ2_9PIPI</name>
<sequence length="170" mass="17992">MMLLWIVSILLLIPSSTAVDNTTLSDVVVNPLAKSVVINYPGCGYAGKIATLAITNSLFSQTFSFLVPQCRLKRAAGENIILNSSLNGNIQTVNVGYRITDLNASTTYTAVYTIDSVALNSIQFTTRAGQPISLSGMARSGGMVVITVLLSIGMFLLLAGLLASLFIGKK</sequence>
<keyword evidence="4" id="KW-1185">Reference proteome</keyword>
<feature type="chain" id="PRO_5035898540" description="Uroplakin-2" evidence="2">
    <location>
        <begin position="19"/>
        <end position="170"/>
    </location>
</feature>
<organism evidence="3 4">
    <name type="scientific">Hymenochirus boettgeri</name>
    <name type="common">Congo dwarf clawed frog</name>
    <dbReference type="NCBI Taxonomy" id="247094"/>
    <lineage>
        <taxon>Eukaryota</taxon>
        <taxon>Metazoa</taxon>
        <taxon>Chordata</taxon>
        <taxon>Craniata</taxon>
        <taxon>Vertebrata</taxon>
        <taxon>Euteleostomi</taxon>
        <taxon>Amphibia</taxon>
        <taxon>Batrachia</taxon>
        <taxon>Anura</taxon>
        <taxon>Pipoidea</taxon>
        <taxon>Pipidae</taxon>
        <taxon>Pipinae</taxon>
        <taxon>Hymenochirus</taxon>
    </lineage>
</organism>
<gene>
    <name evidence="3" type="ORF">GDO86_012825</name>
</gene>
<keyword evidence="2" id="KW-0732">Signal</keyword>
<feature type="signal peptide" evidence="2">
    <location>
        <begin position="1"/>
        <end position="18"/>
    </location>
</feature>
<keyword evidence="1" id="KW-0472">Membrane</keyword>
<keyword evidence="1" id="KW-0812">Transmembrane</keyword>
<evidence type="ECO:0000313" key="3">
    <source>
        <dbReference type="EMBL" id="KAG8434595.1"/>
    </source>
</evidence>